<dbReference type="EMBL" id="PQNK01000005">
    <property type="protein sequence ID" value="RRO87095.1"/>
    <property type="molecule type" value="Genomic_DNA"/>
</dbReference>
<comment type="caution">
    <text evidence="1">The sequence shown here is derived from an EMBL/GenBank/DDBJ whole genome shotgun (WGS) entry which is preliminary data.</text>
</comment>
<dbReference type="InterPro" id="IPR037480">
    <property type="entry name" value="YihR-like"/>
</dbReference>
<dbReference type="GO" id="GO:0016853">
    <property type="term" value="F:isomerase activity"/>
    <property type="evidence" value="ECO:0007669"/>
    <property type="project" value="InterPro"/>
</dbReference>
<dbReference type="AlphaFoldDB" id="A0A3R8VUJ2"/>
<reference evidence="1 2" key="1">
    <citation type="submission" date="2018-01" db="EMBL/GenBank/DDBJ databases">
        <title>Twenty Corynebacterium bovis Genomes.</title>
        <authorList>
            <person name="Gulvik C.A."/>
        </authorList>
    </citation>
    <scope>NUCLEOTIDE SEQUENCE [LARGE SCALE GENOMIC DNA]</scope>
    <source>
        <strain evidence="1 2">F6900</strain>
    </source>
</reference>
<accession>A0A3R8VUJ2</accession>
<dbReference type="InterPro" id="IPR008183">
    <property type="entry name" value="Aldose_1/G6P_1-epimerase"/>
</dbReference>
<sequence length="317" mass="33357">MNGTPGGVNTHPAVTLSRRDHVAEVSTFGGGLRALRWRGRPLVEGYPAGSFPPLSANVILAPWPNRLTDGEFTVAGVRHRLAVTEPSRRTAIHGLVSDVPWSVVRSSPDAVTLAVDVDPRPGWPWPLRVTASYLLDGDGLRAGLTVRNLSAWSCPVALGVHTYLSALGAPLDDCRVELPVDARLPLDPVRLTPTGEPGPLAGVVDPAGTPLRGRRFDDCLRAAPSDGAWRSTRLTDARGDGVEALTSPSLGWFQVFTADPATGTGFPGRGRALAVEPMTAPPDALRSGTGLTTLRPGGGFSVAWRLRAVRGGVPVPP</sequence>
<dbReference type="GO" id="GO:0005975">
    <property type="term" value="P:carbohydrate metabolic process"/>
    <property type="evidence" value="ECO:0007669"/>
    <property type="project" value="InterPro"/>
</dbReference>
<organism evidence="1 2">
    <name type="scientific">Corynebacterium bovis</name>
    <dbReference type="NCBI Taxonomy" id="36808"/>
    <lineage>
        <taxon>Bacteria</taxon>
        <taxon>Bacillati</taxon>
        <taxon>Actinomycetota</taxon>
        <taxon>Actinomycetes</taxon>
        <taxon>Mycobacteriales</taxon>
        <taxon>Corynebacteriaceae</taxon>
        <taxon>Corynebacterium</taxon>
    </lineage>
</organism>
<dbReference type="CDD" id="cd09022">
    <property type="entry name" value="Aldose_epim_Ec_YihR"/>
    <property type="match status" value="1"/>
</dbReference>
<dbReference type="GeneID" id="60808703"/>
<dbReference type="RefSeq" id="WP_125172770.1">
    <property type="nucleotide sequence ID" value="NZ_JAPJOD010000088.1"/>
</dbReference>
<dbReference type="Pfam" id="PF01263">
    <property type="entry name" value="Aldose_epim"/>
    <property type="match status" value="1"/>
</dbReference>
<dbReference type="InterPro" id="IPR011013">
    <property type="entry name" value="Gal_mutarotase_sf_dom"/>
</dbReference>
<name>A0A3R8VUJ2_9CORY</name>
<dbReference type="Proteomes" id="UP000276526">
    <property type="component" value="Unassembled WGS sequence"/>
</dbReference>
<dbReference type="GO" id="GO:0030246">
    <property type="term" value="F:carbohydrate binding"/>
    <property type="evidence" value="ECO:0007669"/>
    <property type="project" value="InterPro"/>
</dbReference>
<dbReference type="SUPFAM" id="SSF74650">
    <property type="entry name" value="Galactose mutarotase-like"/>
    <property type="match status" value="1"/>
</dbReference>
<evidence type="ECO:0000313" key="2">
    <source>
        <dbReference type="Proteomes" id="UP000276526"/>
    </source>
</evidence>
<evidence type="ECO:0000313" key="1">
    <source>
        <dbReference type="EMBL" id="RRO87095.1"/>
    </source>
</evidence>
<dbReference type="Gene3D" id="2.70.98.10">
    <property type="match status" value="1"/>
</dbReference>
<dbReference type="InterPro" id="IPR014718">
    <property type="entry name" value="GH-type_carb-bd"/>
</dbReference>
<proteinExistence type="predicted"/>
<protein>
    <submittedName>
        <fullName evidence="1">Aldose epimerase</fullName>
    </submittedName>
</protein>
<gene>
    <name evidence="1" type="ORF">CXF48_04510</name>
</gene>